<gene>
    <name evidence="15" type="ORF">B0H67DRAFT_585158</name>
</gene>
<dbReference type="PANTHER" id="PTHR43311:SF2">
    <property type="entry name" value="GLUTAMATE--TRNA LIGASE, MITOCHONDRIAL-RELATED"/>
    <property type="match status" value="1"/>
</dbReference>
<evidence type="ECO:0000256" key="5">
    <source>
        <dbReference type="ARBA" id="ARBA00022741"/>
    </source>
</evidence>
<evidence type="ECO:0000256" key="11">
    <source>
        <dbReference type="RuleBase" id="RU363037"/>
    </source>
</evidence>
<dbReference type="PANTHER" id="PTHR43311">
    <property type="entry name" value="GLUTAMATE--TRNA LIGASE"/>
    <property type="match status" value="1"/>
</dbReference>
<dbReference type="InterPro" id="IPR033910">
    <property type="entry name" value="GluRS_core"/>
</dbReference>
<dbReference type="InterPro" id="IPR020058">
    <property type="entry name" value="Glu/Gln-tRNA-synth_Ib_cat-dom"/>
</dbReference>
<dbReference type="Pfam" id="PF19269">
    <property type="entry name" value="Anticodon_2"/>
    <property type="match status" value="1"/>
</dbReference>
<evidence type="ECO:0000256" key="7">
    <source>
        <dbReference type="ARBA" id="ARBA00022917"/>
    </source>
</evidence>
<evidence type="ECO:0000256" key="10">
    <source>
        <dbReference type="ARBA" id="ARBA00072917"/>
    </source>
</evidence>
<evidence type="ECO:0000259" key="14">
    <source>
        <dbReference type="Pfam" id="PF19269"/>
    </source>
</evidence>
<keyword evidence="5 11" id="KW-0547">Nucleotide-binding</keyword>
<dbReference type="Proteomes" id="UP001172102">
    <property type="component" value="Unassembled WGS sequence"/>
</dbReference>
<keyword evidence="7 11" id="KW-0648">Protein biosynthesis</keyword>
<comment type="similarity">
    <text evidence="2">Belongs to the class-I aminoacyl-tRNA synthetase family. Glutamate--tRNA ligase type 1 subfamily.</text>
</comment>
<dbReference type="SUPFAM" id="SSF52374">
    <property type="entry name" value="Nucleotidylyl transferase"/>
    <property type="match status" value="1"/>
</dbReference>
<keyword evidence="16" id="KW-1185">Reference proteome</keyword>
<evidence type="ECO:0000256" key="2">
    <source>
        <dbReference type="ARBA" id="ARBA00007894"/>
    </source>
</evidence>
<dbReference type="Gene3D" id="3.40.50.620">
    <property type="entry name" value="HUPs"/>
    <property type="match status" value="1"/>
</dbReference>
<dbReference type="GO" id="GO:0000049">
    <property type="term" value="F:tRNA binding"/>
    <property type="evidence" value="ECO:0007669"/>
    <property type="project" value="InterPro"/>
</dbReference>
<evidence type="ECO:0000256" key="12">
    <source>
        <dbReference type="SAM" id="MobiDB-lite"/>
    </source>
</evidence>
<dbReference type="Gene3D" id="1.10.10.350">
    <property type="match status" value="1"/>
</dbReference>
<keyword evidence="4 11" id="KW-0436">Ligase</keyword>
<dbReference type="InterPro" id="IPR008925">
    <property type="entry name" value="aa_tRNA-synth_I_cd-bd_sf"/>
</dbReference>
<dbReference type="GO" id="GO:0006424">
    <property type="term" value="P:glutamyl-tRNA aminoacylation"/>
    <property type="evidence" value="ECO:0007669"/>
    <property type="project" value="InterPro"/>
</dbReference>
<dbReference type="SUPFAM" id="SSF48163">
    <property type="entry name" value="An anticodon-binding domain of class I aminoacyl-tRNA synthetases"/>
    <property type="match status" value="1"/>
</dbReference>
<dbReference type="EMBL" id="JAUKUA010000005">
    <property type="protein sequence ID" value="KAK0711377.1"/>
    <property type="molecule type" value="Genomic_DNA"/>
</dbReference>
<evidence type="ECO:0000259" key="13">
    <source>
        <dbReference type="Pfam" id="PF00749"/>
    </source>
</evidence>
<accession>A0AA40A8T7</accession>
<evidence type="ECO:0000256" key="3">
    <source>
        <dbReference type="ARBA" id="ARBA00012835"/>
    </source>
</evidence>
<evidence type="ECO:0000256" key="8">
    <source>
        <dbReference type="ARBA" id="ARBA00023146"/>
    </source>
</evidence>
<feature type="compositionally biased region" description="Polar residues" evidence="12">
    <location>
        <begin position="49"/>
        <end position="59"/>
    </location>
</feature>
<evidence type="ECO:0000256" key="1">
    <source>
        <dbReference type="ARBA" id="ARBA00004173"/>
    </source>
</evidence>
<dbReference type="HAMAP" id="MF_00022">
    <property type="entry name" value="Glu_tRNA_synth_type1"/>
    <property type="match status" value="1"/>
</dbReference>
<evidence type="ECO:0000313" key="15">
    <source>
        <dbReference type="EMBL" id="KAK0711377.1"/>
    </source>
</evidence>
<dbReference type="InterPro" id="IPR000924">
    <property type="entry name" value="Glu/Gln-tRNA-synth"/>
</dbReference>
<dbReference type="GO" id="GO:0005524">
    <property type="term" value="F:ATP binding"/>
    <property type="evidence" value="ECO:0007669"/>
    <property type="project" value="UniProtKB-KW"/>
</dbReference>
<dbReference type="EC" id="6.1.1.17" evidence="3"/>
<evidence type="ECO:0000256" key="9">
    <source>
        <dbReference type="ARBA" id="ARBA00030865"/>
    </source>
</evidence>
<dbReference type="NCBIfam" id="TIGR00464">
    <property type="entry name" value="gltX_bact"/>
    <property type="match status" value="1"/>
</dbReference>
<dbReference type="InterPro" id="IPR004527">
    <property type="entry name" value="Glu-tRNA-ligase_bac/mito"/>
</dbReference>
<comment type="subcellular location">
    <subcellularLocation>
        <location evidence="1">Mitochondrion</location>
    </subcellularLocation>
</comment>
<feature type="domain" description="Glutamyl/glutaminyl-tRNA synthetase class Ib catalytic" evidence="13">
    <location>
        <begin position="60"/>
        <end position="367"/>
    </location>
</feature>
<evidence type="ECO:0000256" key="6">
    <source>
        <dbReference type="ARBA" id="ARBA00022840"/>
    </source>
</evidence>
<dbReference type="FunFam" id="3.40.50.620:FF:000045">
    <property type="entry name" value="Glutamate--tRNA ligase, mitochondrial"/>
    <property type="match status" value="1"/>
</dbReference>
<sequence>MRGMLLPLRPTCLPCMRARLRVTLLFPRCQSFAASSLTSSRLGKGGTGRSSTKLPGTSCRTRFAPSPTGYMHLGSLRTALYNFIIAKATGGQFILRVEDTDQSRLVPDAEERVIRDLKWAGLDWDEGPGMGGEFGPYRQSERLPLYHEHADKLLRAGKAYRCFCTPEELDVYKKTRHDQSLPDHYPGTCSHISSGESEERASKGDAYAVRFKVDGQTVATQDIIYGRYSKKEPEEDFIIIKRDRFPTYHFANVIDDYFMKITHVIRGAEWLISTPKHVRLYDAFGWMPPQFAHLGLLVNAERQKLSKRFAGTTLSYYQEKNILPAALLNFVLLQGWGQNQSKPNILNLEEMIANASLKYSKGDIIVDVRKLWFFQDKHLRRALETPSPTLAVDPILKETLVVPIRNIIDSVERKKTSPSAALAIPAELDLLSIQKPVLENWLSVDEHVRDQHVLAVLRATKTPDTKGIGAWVANNRYLFWRVPANLYRHSLAEAAFPAEVSLAGTRGGPFDAMRYVLDWVKGVTEEAWMDETFVKLVPTIAQNISVVEGAEEDKYLGFRFIRWALFGSVQGPALGKVMLVLGRHETIERLEKAIRMMAADAEAMELERAD</sequence>
<dbReference type="InterPro" id="IPR014729">
    <property type="entry name" value="Rossmann-like_a/b/a_fold"/>
</dbReference>
<dbReference type="CDD" id="cd00808">
    <property type="entry name" value="GluRS_core"/>
    <property type="match status" value="1"/>
</dbReference>
<evidence type="ECO:0000256" key="4">
    <source>
        <dbReference type="ARBA" id="ARBA00022598"/>
    </source>
</evidence>
<dbReference type="GO" id="GO:0008270">
    <property type="term" value="F:zinc ion binding"/>
    <property type="evidence" value="ECO:0007669"/>
    <property type="project" value="InterPro"/>
</dbReference>
<organism evidence="15 16">
    <name type="scientific">Lasiosphaeris hirsuta</name>
    <dbReference type="NCBI Taxonomy" id="260670"/>
    <lineage>
        <taxon>Eukaryota</taxon>
        <taxon>Fungi</taxon>
        <taxon>Dikarya</taxon>
        <taxon>Ascomycota</taxon>
        <taxon>Pezizomycotina</taxon>
        <taxon>Sordariomycetes</taxon>
        <taxon>Sordariomycetidae</taxon>
        <taxon>Sordariales</taxon>
        <taxon>Lasiosphaeriaceae</taxon>
        <taxon>Lasiosphaeris</taxon>
    </lineage>
</organism>
<dbReference type="InterPro" id="IPR045462">
    <property type="entry name" value="aa-tRNA-synth_I_cd-bd"/>
</dbReference>
<dbReference type="InterPro" id="IPR020751">
    <property type="entry name" value="aa-tRNA-synth_I_codon-bd_sub2"/>
</dbReference>
<feature type="domain" description="Aminoacyl-tRNA synthetase class I anticodon-binding" evidence="14">
    <location>
        <begin position="560"/>
        <end position="594"/>
    </location>
</feature>
<name>A0AA40A8T7_9PEZI</name>
<proteinExistence type="inferred from homology"/>
<dbReference type="PRINTS" id="PR00987">
    <property type="entry name" value="TRNASYNTHGLU"/>
</dbReference>
<dbReference type="InterPro" id="IPR049940">
    <property type="entry name" value="GluQ/Sye"/>
</dbReference>
<evidence type="ECO:0000313" key="16">
    <source>
        <dbReference type="Proteomes" id="UP001172102"/>
    </source>
</evidence>
<reference evidence="15" key="1">
    <citation type="submission" date="2023-06" db="EMBL/GenBank/DDBJ databases">
        <title>Genome-scale phylogeny and comparative genomics of the fungal order Sordariales.</title>
        <authorList>
            <consortium name="Lawrence Berkeley National Laboratory"/>
            <person name="Hensen N."/>
            <person name="Bonometti L."/>
            <person name="Westerberg I."/>
            <person name="Brannstrom I.O."/>
            <person name="Guillou S."/>
            <person name="Cros-Aarteil S."/>
            <person name="Calhoun S."/>
            <person name="Haridas S."/>
            <person name="Kuo A."/>
            <person name="Mondo S."/>
            <person name="Pangilinan J."/>
            <person name="Riley R."/>
            <person name="Labutti K."/>
            <person name="Andreopoulos B."/>
            <person name="Lipzen A."/>
            <person name="Chen C."/>
            <person name="Yanf M."/>
            <person name="Daum C."/>
            <person name="Ng V."/>
            <person name="Clum A."/>
            <person name="Steindorff A."/>
            <person name="Ohm R."/>
            <person name="Martin F."/>
            <person name="Silar P."/>
            <person name="Natvig D."/>
            <person name="Lalanne C."/>
            <person name="Gautier V."/>
            <person name="Ament-Velasquez S.L."/>
            <person name="Kruys A."/>
            <person name="Hutchinson M.I."/>
            <person name="Powell A.J."/>
            <person name="Barry K."/>
            <person name="Miller A.N."/>
            <person name="Grigoriev I.V."/>
            <person name="Debuchy R."/>
            <person name="Gladieux P."/>
            <person name="Thoren M.H."/>
            <person name="Johannesson H."/>
        </authorList>
    </citation>
    <scope>NUCLEOTIDE SEQUENCE</scope>
    <source>
        <strain evidence="15">SMH4607-1</strain>
    </source>
</reference>
<feature type="region of interest" description="Disordered" evidence="12">
    <location>
        <begin position="38"/>
        <end position="59"/>
    </location>
</feature>
<keyword evidence="6 11" id="KW-0067">ATP-binding</keyword>
<dbReference type="AlphaFoldDB" id="A0AA40A8T7"/>
<dbReference type="GO" id="GO:0005739">
    <property type="term" value="C:mitochondrion"/>
    <property type="evidence" value="ECO:0007669"/>
    <property type="project" value="UniProtKB-SubCell"/>
</dbReference>
<dbReference type="Pfam" id="PF00749">
    <property type="entry name" value="tRNA-synt_1c"/>
    <property type="match status" value="1"/>
</dbReference>
<keyword evidence="8 11" id="KW-0030">Aminoacyl-tRNA synthetase</keyword>
<protein>
    <recommendedName>
        <fullName evidence="10">Glutamate--tRNA ligase, mitochondrial</fullName>
        <ecNumber evidence="3">6.1.1.17</ecNumber>
    </recommendedName>
    <alternativeName>
        <fullName evidence="9">Glutamyl-tRNA synthetase</fullName>
    </alternativeName>
</protein>
<dbReference type="GO" id="GO:0004818">
    <property type="term" value="F:glutamate-tRNA ligase activity"/>
    <property type="evidence" value="ECO:0007669"/>
    <property type="project" value="UniProtKB-EC"/>
</dbReference>
<comment type="caution">
    <text evidence="15">The sequence shown here is derived from an EMBL/GenBank/DDBJ whole genome shotgun (WGS) entry which is preliminary data.</text>
</comment>